<feature type="region of interest" description="Disordered" evidence="1">
    <location>
        <begin position="377"/>
        <end position="403"/>
    </location>
</feature>
<reference evidence="2" key="1">
    <citation type="submission" date="2022-12" db="EMBL/GenBank/DDBJ databases">
        <title>Draft genome assemblies for two species of Escallonia (Escalloniales).</title>
        <authorList>
            <person name="Chanderbali A."/>
            <person name="Dervinis C."/>
            <person name="Anghel I."/>
            <person name="Soltis D."/>
            <person name="Soltis P."/>
            <person name="Zapata F."/>
        </authorList>
    </citation>
    <scope>NUCLEOTIDE SEQUENCE</scope>
    <source>
        <strain evidence="2">UCBG64.0493</strain>
        <tissue evidence="2">Leaf</tissue>
    </source>
</reference>
<dbReference type="PANTHER" id="PTHR33671:SF3">
    <property type="entry name" value="F28N24.8 PROTEIN"/>
    <property type="match status" value="1"/>
</dbReference>
<sequence>MEDKQLDFNAPLLSVRRLSSTSVSSDGTTKKIIEKSQLSKRHSLPSYTSDWELGDVTKPAAVPFLWEQIPGRAKDGSETLPQRSKGPSSSPRLPPGRVLDIVKHVPDRGFEDRQVSRQQFGKSYLNKDATLGEILIKGVSMNKDTGLDSEDDAFSDALTTLSPAESLSWSCSVSGLSGNDGPNVKRTGTFSTDPQTRDFMMSRFLPAAKAMVIATPQHVSRKQPAVREQQKQVRKVVSGELRPLLEQYGSNTIPHHSRHKENVESEDDENDNPDKKSFKSCGLFPRLCVKNSLRLLNPVPGVKSRAQSPVPSAGGVRRVTSPFLSYPGFSLSVNRISLQQTWDSAYRKKIQPETQPREQCEVEKKLTSEFNQFFHSTDSFMTDGTSPPRPSRGGRISPYRNEAPRSPFHDGASFLGIPKELEQVETKKLSSISKGCEKPPVVLSCRTYKQESNSVNPAVEKTLYIDSAVDRETSILNSVFSEAKGFTNSFDKKVVGSRGIEEYSTVSRDVIRENLLEGGQMVNVKASESLDADLPSFSRNLDARGQEHIIEGVKVDQDLDQKPVSLECSKFHPNSNLHIDNGAYDQADPGVGTVRSPLPPPLPKSPSESWLWRTLPSVSLRNPFSHSHLGNQLHSKKHGQKTSTNDTKWETIVKTSNLRHDHVRYSE</sequence>
<dbReference type="Pfam" id="PF05097">
    <property type="entry name" value="DUF688"/>
    <property type="match status" value="1"/>
</dbReference>
<comment type="caution">
    <text evidence="2">The sequence shown here is derived from an EMBL/GenBank/DDBJ whole genome shotgun (WGS) entry which is preliminary data.</text>
</comment>
<keyword evidence="3" id="KW-1185">Reference proteome</keyword>
<feature type="region of interest" description="Disordered" evidence="1">
    <location>
        <begin position="248"/>
        <end position="276"/>
    </location>
</feature>
<feature type="compositionally biased region" description="Low complexity" evidence="1">
    <location>
        <begin position="83"/>
        <end position="97"/>
    </location>
</feature>
<evidence type="ECO:0000313" key="3">
    <source>
        <dbReference type="Proteomes" id="UP001188597"/>
    </source>
</evidence>
<accession>A0AA88WIU2</accession>
<organism evidence="2 3">
    <name type="scientific">Escallonia herrerae</name>
    <dbReference type="NCBI Taxonomy" id="1293975"/>
    <lineage>
        <taxon>Eukaryota</taxon>
        <taxon>Viridiplantae</taxon>
        <taxon>Streptophyta</taxon>
        <taxon>Embryophyta</taxon>
        <taxon>Tracheophyta</taxon>
        <taxon>Spermatophyta</taxon>
        <taxon>Magnoliopsida</taxon>
        <taxon>eudicotyledons</taxon>
        <taxon>Gunneridae</taxon>
        <taxon>Pentapetalae</taxon>
        <taxon>asterids</taxon>
        <taxon>campanulids</taxon>
        <taxon>Escalloniales</taxon>
        <taxon>Escalloniaceae</taxon>
        <taxon>Escallonia</taxon>
    </lineage>
</organism>
<dbReference type="AlphaFoldDB" id="A0AA88WIU2"/>
<feature type="region of interest" description="Disordered" evidence="1">
    <location>
        <begin position="72"/>
        <end position="97"/>
    </location>
</feature>
<evidence type="ECO:0000256" key="1">
    <source>
        <dbReference type="SAM" id="MobiDB-lite"/>
    </source>
</evidence>
<feature type="region of interest" description="Disordered" evidence="1">
    <location>
        <begin position="588"/>
        <end position="608"/>
    </location>
</feature>
<dbReference type="PANTHER" id="PTHR33671">
    <property type="entry name" value="N-METHYLTRANSFERASE, PUTATIVE (DUF688)-RELATED"/>
    <property type="match status" value="1"/>
</dbReference>
<feature type="region of interest" description="Disordered" evidence="1">
    <location>
        <begin position="626"/>
        <end position="653"/>
    </location>
</feature>
<feature type="region of interest" description="Disordered" evidence="1">
    <location>
        <begin position="175"/>
        <end position="195"/>
    </location>
</feature>
<dbReference type="Proteomes" id="UP001188597">
    <property type="component" value="Unassembled WGS sequence"/>
</dbReference>
<feature type="region of interest" description="Disordered" evidence="1">
    <location>
        <begin position="18"/>
        <end position="41"/>
    </location>
</feature>
<name>A0AA88WIU2_9ASTE</name>
<dbReference type="EMBL" id="JAVXUP010000436">
    <property type="protein sequence ID" value="KAK3027922.1"/>
    <property type="molecule type" value="Genomic_DNA"/>
</dbReference>
<protein>
    <submittedName>
        <fullName evidence="2">Uncharacterized protein</fullName>
    </submittedName>
</protein>
<evidence type="ECO:0000313" key="2">
    <source>
        <dbReference type="EMBL" id="KAK3027922.1"/>
    </source>
</evidence>
<feature type="non-terminal residue" evidence="2">
    <location>
        <position position="1"/>
    </location>
</feature>
<dbReference type="InterPro" id="IPR007789">
    <property type="entry name" value="DUF688"/>
</dbReference>
<proteinExistence type="predicted"/>
<gene>
    <name evidence="2" type="ORF">RJ639_040605</name>
</gene>